<proteinExistence type="predicted"/>
<feature type="region of interest" description="Disordered" evidence="5">
    <location>
        <begin position="357"/>
        <end position="387"/>
    </location>
</feature>
<sequence>MRTQRNQEIEATTKIQAVYRGKKGRAELAEGAGQEKLDAAEKAEAIQEEDEAVDEGGVPLENAATKIQARYRQKAAAQEVEQMRTQRNQEIEATTKIQAVYRGKKGRAELAEGAGQEKIDAAEKAETIQEEDEAVDEGGVPLENAATKIQARYRQKAAAQEVEQMRTQRNQEIEATTKIQAVYRGKKGRAELAEGAGQEKIDAAEKAETIQEEDEAVDEGGVPLENAATKIQARYRQKAAAQEVEQMRTQRNQEIEATTKIQAVYRGKKGRAELAEGAGQEKIDAAEKAETIQEEDEAVDEGGVPLENAATKIQARYRQKAAAQEVEQMRTQRNQEIEATTKIQAVYRGKKGRAELAEGAGQEKIDAAEKAETIQEEDEAVDEGGVPLENAATKIQARYRQKAAAQEVEQMRTQRNQEIEATTKIQAVYRGKKGRAELAEGAGQEKTRCR</sequence>
<dbReference type="SMART" id="SM00015">
    <property type="entry name" value="IQ"/>
    <property type="match status" value="6"/>
</dbReference>
<dbReference type="Proteomes" id="UP000654075">
    <property type="component" value="Unassembled WGS sequence"/>
</dbReference>
<evidence type="ECO:0000256" key="4">
    <source>
        <dbReference type="ARBA" id="ARBA00022860"/>
    </source>
</evidence>
<name>A0A813GKT0_POLGL</name>
<dbReference type="EMBL" id="CAJNNV010029232">
    <property type="protein sequence ID" value="CAE8627657.1"/>
    <property type="molecule type" value="Genomic_DNA"/>
</dbReference>
<feature type="compositionally biased region" description="Basic and acidic residues" evidence="5">
    <location>
        <begin position="193"/>
        <end position="209"/>
    </location>
</feature>
<organism evidence="6 7">
    <name type="scientific">Polarella glacialis</name>
    <name type="common">Dinoflagellate</name>
    <dbReference type="NCBI Taxonomy" id="89957"/>
    <lineage>
        <taxon>Eukaryota</taxon>
        <taxon>Sar</taxon>
        <taxon>Alveolata</taxon>
        <taxon>Dinophyceae</taxon>
        <taxon>Suessiales</taxon>
        <taxon>Suessiaceae</taxon>
        <taxon>Polarella</taxon>
    </lineage>
</organism>
<dbReference type="InterPro" id="IPR051185">
    <property type="entry name" value="ASPM"/>
</dbReference>
<accession>A0A813GKT0</accession>
<evidence type="ECO:0000256" key="5">
    <source>
        <dbReference type="SAM" id="MobiDB-lite"/>
    </source>
</evidence>
<comment type="caution">
    <text evidence="6">The sequence shown here is derived from an EMBL/GenBank/DDBJ whole genome shotgun (WGS) entry which is preliminary data.</text>
</comment>
<dbReference type="OMA" id="YTIYSHC"/>
<keyword evidence="3" id="KW-0677">Repeat</keyword>
<evidence type="ECO:0000256" key="3">
    <source>
        <dbReference type="ARBA" id="ARBA00022737"/>
    </source>
</evidence>
<gene>
    <name evidence="6" type="ORF">PGLA1383_LOCUS44387</name>
</gene>
<dbReference type="Gene3D" id="1.20.5.190">
    <property type="match status" value="5"/>
</dbReference>
<protein>
    <submittedName>
        <fullName evidence="6">Uncharacterized protein</fullName>
    </submittedName>
</protein>
<keyword evidence="4" id="KW-0112">Calmodulin-binding</keyword>
<evidence type="ECO:0000313" key="7">
    <source>
        <dbReference type="Proteomes" id="UP000654075"/>
    </source>
</evidence>
<keyword evidence="7" id="KW-1185">Reference proteome</keyword>
<evidence type="ECO:0000256" key="1">
    <source>
        <dbReference type="ARBA" id="ARBA00004496"/>
    </source>
</evidence>
<dbReference type="GO" id="GO:0000922">
    <property type="term" value="C:spindle pole"/>
    <property type="evidence" value="ECO:0007669"/>
    <property type="project" value="TreeGrafter"/>
</dbReference>
<keyword evidence="2" id="KW-0963">Cytoplasm</keyword>
<dbReference type="GO" id="GO:0007051">
    <property type="term" value="P:spindle organization"/>
    <property type="evidence" value="ECO:0007669"/>
    <property type="project" value="TreeGrafter"/>
</dbReference>
<dbReference type="PANTHER" id="PTHR22706">
    <property type="entry name" value="ASSEMBLY FACTOR FOR SPINDLE MICROTUBULES"/>
    <property type="match status" value="1"/>
</dbReference>
<dbReference type="PANTHER" id="PTHR22706:SF1">
    <property type="entry name" value="ASSEMBLY FACTOR FOR SPINDLE MICROTUBULES"/>
    <property type="match status" value="1"/>
</dbReference>
<comment type="subcellular location">
    <subcellularLocation>
        <location evidence="1">Cytoplasm</location>
    </subcellularLocation>
</comment>
<dbReference type="OrthoDB" id="447304at2759"/>
<dbReference type="GO" id="GO:0051295">
    <property type="term" value="P:establishment of meiotic spindle localization"/>
    <property type="evidence" value="ECO:0007669"/>
    <property type="project" value="TreeGrafter"/>
</dbReference>
<dbReference type="AlphaFoldDB" id="A0A813GKT0"/>
<dbReference type="Pfam" id="PF00612">
    <property type="entry name" value="IQ"/>
    <property type="match status" value="6"/>
</dbReference>
<evidence type="ECO:0000256" key="2">
    <source>
        <dbReference type="ARBA" id="ARBA00022490"/>
    </source>
</evidence>
<dbReference type="InterPro" id="IPR000048">
    <property type="entry name" value="IQ_motif_EF-hand-BS"/>
</dbReference>
<dbReference type="GO" id="GO:0005737">
    <property type="term" value="C:cytoplasm"/>
    <property type="evidence" value="ECO:0007669"/>
    <property type="project" value="UniProtKB-SubCell"/>
</dbReference>
<evidence type="ECO:0000313" key="6">
    <source>
        <dbReference type="EMBL" id="CAE8627657.1"/>
    </source>
</evidence>
<dbReference type="PROSITE" id="PS50096">
    <property type="entry name" value="IQ"/>
    <property type="match status" value="11"/>
</dbReference>
<reference evidence="6" key="1">
    <citation type="submission" date="2021-02" db="EMBL/GenBank/DDBJ databases">
        <authorList>
            <person name="Dougan E. K."/>
            <person name="Rhodes N."/>
            <person name="Thang M."/>
            <person name="Chan C."/>
        </authorList>
    </citation>
    <scope>NUCLEOTIDE SEQUENCE</scope>
</reference>
<feature type="compositionally biased region" description="Basic and acidic residues" evidence="5">
    <location>
        <begin position="357"/>
        <end position="373"/>
    </location>
</feature>
<dbReference type="GO" id="GO:0005516">
    <property type="term" value="F:calmodulin binding"/>
    <property type="evidence" value="ECO:0007669"/>
    <property type="project" value="UniProtKB-KW"/>
</dbReference>
<feature type="region of interest" description="Disordered" evidence="5">
    <location>
        <begin position="193"/>
        <end position="223"/>
    </location>
</feature>
<dbReference type="GO" id="GO:0000278">
    <property type="term" value="P:mitotic cell cycle"/>
    <property type="evidence" value="ECO:0007669"/>
    <property type="project" value="TreeGrafter"/>
</dbReference>